<evidence type="ECO:0000256" key="1">
    <source>
        <dbReference type="SAM" id="MobiDB-lite"/>
    </source>
</evidence>
<evidence type="ECO:0000259" key="2">
    <source>
        <dbReference type="PROSITE" id="PS50181"/>
    </source>
</evidence>
<dbReference type="RefSeq" id="XP_033432161.1">
    <property type="nucleotide sequence ID" value="XM_033566404.1"/>
</dbReference>
<dbReference type="InterPro" id="IPR032675">
    <property type="entry name" value="LRR_dom_sf"/>
</dbReference>
<feature type="domain" description="F-box" evidence="2">
    <location>
        <begin position="1"/>
        <end position="44"/>
    </location>
</feature>
<evidence type="ECO:0000313" key="4">
    <source>
        <dbReference type="Proteomes" id="UP000324241"/>
    </source>
</evidence>
<gene>
    <name evidence="3" type="ORF">ATNIH1004_001705</name>
</gene>
<dbReference type="SUPFAM" id="SSF81383">
    <property type="entry name" value="F-box domain"/>
    <property type="match status" value="1"/>
</dbReference>
<dbReference type="Proteomes" id="UP000324241">
    <property type="component" value="Unassembled WGS sequence"/>
</dbReference>
<comment type="caution">
    <text evidence="3">The sequence shown here is derived from an EMBL/GenBank/DDBJ whole genome shotgun (WGS) entry which is preliminary data.</text>
</comment>
<dbReference type="Pfam" id="PF12937">
    <property type="entry name" value="F-box-like"/>
    <property type="match status" value="1"/>
</dbReference>
<evidence type="ECO:0000313" key="3">
    <source>
        <dbReference type="EMBL" id="KAA8652800.1"/>
    </source>
</evidence>
<dbReference type="InterPro" id="IPR036047">
    <property type="entry name" value="F-box-like_dom_sf"/>
</dbReference>
<dbReference type="InterPro" id="IPR001810">
    <property type="entry name" value="F-box_dom"/>
</dbReference>
<dbReference type="EMBL" id="QUQM01000002">
    <property type="protein sequence ID" value="KAA8652800.1"/>
    <property type="molecule type" value="Genomic_DNA"/>
</dbReference>
<dbReference type="Gene3D" id="3.80.10.10">
    <property type="entry name" value="Ribonuclease Inhibitor"/>
    <property type="match status" value="1"/>
</dbReference>
<dbReference type="PROSITE" id="PS50181">
    <property type="entry name" value="FBOX"/>
    <property type="match status" value="1"/>
</dbReference>
<dbReference type="GeneID" id="54324407"/>
<reference evidence="3 4" key="1">
    <citation type="submission" date="2019-08" db="EMBL/GenBank/DDBJ databases">
        <title>The genome sequence of a newly discovered highly antifungal drug resistant Aspergillus species, Aspergillus tanneri NIH 1004.</title>
        <authorList>
            <person name="Mounaud S."/>
            <person name="Singh I."/>
            <person name="Joardar V."/>
            <person name="Pakala S."/>
            <person name="Pakala S."/>
            <person name="Venepally P."/>
            <person name="Chung J.K."/>
            <person name="Losada L."/>
            <person name="Nierman W.C."/>
        </authorList>
    </citation>
    <scope>NUCLEOTIDE SEQUENCE [LARGE SCALE GENOMIC DNA]</scope>
    <source>
        <strain evidence="3 4">NIH1004</strain>
    </source>
</reference>
<sequence>MLLRLPPELLLDVISRFDRSDLAAFCRVSKFLHELTAPILFQSITIPAKENCLDLLEISGLLRASNSDKGNLLHCVRNVQIVSPFFQFMNTERCLHNDDIITYAHEEDENGISEPQGDTLPRDDDTNEAESMDNLQCANENDDIKTGRCYSRMENRCGIASYDLRGFTKLTALSWTGLRNYTDFQALRECFERTSSQLKIIELDFLTWQHVCDATGLLYGREPNYFAGDILRLSQGDEKLVFPTIKHLSLSGLSFTGAEREMAFAFNFKSLRSLKLRFCPGWEMFLRQIASTTQSIHLESLVIQSDFKYDDGDFDAAPITAFLSAVEGLQHLSICTNWQSGTVQIWRAMKQITSPLTSNTSLNIFHIRESGSVLSQNESYWIHRLDSKLANDQSEEGLPFSVGLTYDFDEFAQWAFGENGFSSLQILAYGDFSYRGRYSTTNILLCRDSTPPQHSSPRQRNYRHLAETDKSLWHMLHQYAYALQACPAGFLLEAAPPFDF</sequence>
<proteinExistence type="predicted"/>
<protein>
    <recommendedName>
        <fullName evidence="2">F-box domain-containing protein</fullName>
    </recommendedName>
</protein>
<dbReference type="SUPFAM" id="SSF52047">
    <property type="entry name" value="RNI-like"/>
    <property type="match status" value="1"/>
</dbReference>
<feature type="region of interest" description="Disordered" evidence="1">
    <location>
        <begin position="107"/>
        <end position="134"/>
    </location>
</feature>
<dbReference type="OrthoDB" id="1720422at2759"/>
<dbReference type="AlphaFoldDB" id="A0A5M9N515"/>
<organism evidence="3 4">
    <name type="scientific">Aspergillus tanneri</name>
    <dbReference type="NCBI Taxonomy" id="1220188"/>
    <lineage>
        <taxon>Eukaryota</taxon>
        <taxon>Fungi</taxon>
        <taxon>Dikarya</taxon>
        <taxon>Ascomycota</taxon>
        <taxon>Pezizomycotina</taxon>
        <taxon>Eurotiomycetes</taxon>
        <taxon>Eurotiomycetidae</taxon>
        <taxon>Eurotiales</taxon>
        <taxon>Aspergillaceae</taxon>
        <taxon>Aspergillus</taxon>
        <taxon>Aspergillus subgen. Circumdati</taxon>
    </lineage>
</organism>
<accession>A0A5M9N515</accession>
<name>A0A5M9N515_9EURO</name>